<feature type="region of interest" description="Disordered" evidence="1">
    <location>
        <begin position="230"/>
        <end position="254"/>
    </location>
</feature>
<feature type="compositionally biased region" description="Gly residues" evidence="1">
    <location>
        <begin position="342"/>
        <end position="353"/>
    </location>
</feature>
<feature type="compositionally biased region" description="Pro residues" evidence="1">
    <location>
        <begin position="505"/>
        <end position="541"/>
    </location>
</feature>
<reference evidence="3" key="1">
    <citation type="journal article" date="2023" name="Mol. Phylogenet. Evol.">
        <title>Genome-scale phylogeny and comparative genomics of the fungal order Sordariales.</title>
        <authorList>
            <person name="Hensen N."/>
            <person name="Bonometti L."/>
            <person name="Westerberg I."/>
            <person name="Brannstrom I.O."/>
            <person name="Guillou S."/>
            <person name="Cros-Aarteil S."/>
            <person name="Calhoun S."/>
            <person name="Haridas S."/>
            <person name="Kuo A."/>
            <person name="Mondo S."/>
            <person name="Pangilinan J."/>
            <person name="Riley R."/>
            <person name="LaButti K."/>
            <person name="Andreopoulos B."/>
            <person name="Lipzen A."/>
            <person name="Chen C."/>
            <person name="Yan M."/>
            <person name="Daum C."/>
            <person name="Ng V."/>
            <person name="Clum A."/>
            <person name="Steindorff A."/>
            <person name="Ohm R.A."/>
            <person name="Martin F."/>
            <person name="Silar P."/>
            <person name="Natvig D.O."/>
            <person name="Lalanne C."/>
            <person name="Gautier V."/>
            <person name="Ament-Velasquez S.L."/>
            <person name="Kruys A."/>
            <person name="Hutchinson M.I."/>
            <person name="Powell A.J."/>
            <person name="Barry K."/>
            <person name="Miller A.N."/>
            <person name="Grigoriev I.V."/>
            <person name="Debuchy R."/>
            <person name="Gladieux P."/>
            <person name="Hiltunen Thoren M."/>
            <person name="Johannesson H."/>
        </authorList>
    </citation>
    <scope>NUCLEOTIDE SEQUENCE</scope>
    <source>
        <strain evidence="3">CBS 560.94</strain>
    </source>
</reference>
<keyword evidence="4" id="KW-1185">Reference proteome</keyword>
<feature type="transmembrane region" description="Helical" evidence="2">
    <location>
        <begin position="22"/>
        <end position="42"/>
    </location>
</feature>
<dbReference type="PANTHER" id="PTHR23213">
    <property type="entry name" value="FORMIN-RELATED"/>
    <property type="match status" value="1"/>
</dbReference>
<proteinExistence type="predicted"/>
<keyword evidence="2" id="KW-0812">Transmembrane</keyword>
<dbReference type="InterPro" id="IPR027643">
    <property type="entry name" value="Formin-like_plant"/>
</dbReference>
<evidence type="ECO:0000313" key="4">
    <source>
        <dbReference type="Proteomes" id="UP001278500"/>
    </source>
</evidence>
<sequence length="601" mass="61675">MSTFTPSPSCLASPSLPSTTGLGIRLSFYLLWFGLIPATLVRSTSPAPYTVLRAAHAILCYAVFIGLAMKAASPSSDNVFGAVEVYIATLLVSGTAYLMLGVVFWTGVRRCLSPGSGSGTGEEKGRGRGGKKKGTSRNNKGGKERESGCDLLAIMEFILLLMACGFQLWFWCSGVVGLAAKRKDEKLCGEQYGFLFAKADLDSVGFRAFNIAVVLIVLVGGMVMGVRSLSGGGGGDEKKRRKKRGKRDDPSSSSTLSHQLQLLFNLLIATTVLVAIELSIHWNRVSSEVNKINSASQLIPLLFCLVLIAACIVDWFSAAPDSGRRGSRSSRSRGRGSRTSGSGSGSGGSGSGGSRRNRKESRRPSHSSASSTSKSSPGPPRPSNIFPPAPPPPAAPPGGFRPPPMPPMPGMPPPPPFPPFPGAGPPGPLPPPMFGGGAPGTRTASASGSRSDRGGSDQHSEHGSGSDRSYHSHSEHEEGHSEEEEEGDYHPDSIDEEERGGDGSAPPPPAPAPPGAFPFPPQPPPPAQFPGAPPPLPPGFAPPGGGGGGGRGGGAGAPPPSMMGRGSGSGPPAFFPFAPPGGGAGRGIMIPPPPPPAFGPG</sequence>
<keyword evidence="2" id="KW-0472">Membrane</keyword>
<dbReference type="AlphaFoldDB" id="A0AAE0JLI6"/>
<feature type="transmembrane region" description="Helical" evidence="2">
    <location>
        <begin position="262"/>
        <end position="282"/>
    </location>
</feature>
<feature type="compositionally biased region" description="Pro residues" evidence="1">
    <location>
        <begin position="377"/>
        <end position="433"/>
    </location>
</feature>
<reference evidence="3" key="2">
    <citation type="submission" date="2023-06" db="EMBL/GenBank/DDBJ databases">
        <authorList>
            <consortium name="Lawrence Berkeley National Laboratory"/>
            <person name="Haridas S."/>
            <person name="Hensen N."/>
            <person name="Bonometti L."/>
            <person name="Westerberg I."/>
            <person name="Brannstrom I.O."/>
            <person name="Guillou S."/>
            <person name="Cros-Aarteil S."/>
            <person name="Calhoun S."/>
            <person name="Kuo A."/>
            <person name="Mondo S."/>
            <person name="Pangilinan J."/>
            <person name="Riley R."/>
            <person name="Labutti K."/>
            <person name="Andreopoulos B."/>
            <person name="Lipzen A."/>
            <person name="Chen C."/>
            <person name="Yanf M."/>
            <person name="Daum C."/>
            <person name="Ng V."/>
            <person name="Clum A."/>
            <person name="Steindorff A."/>
            <person name="Ohm R."/>
            <person name="Martin F."/>
            <person name="Silar P."/>
            <person name="Natvig D."/>
            <person name="Lalanne C."/>
            <person name="Gautier V."/>
            <person name="Ament-Velasquez S.L."/>
            <person name="Kruys A."/>
            <person name="Hutchinson M.I."/>
            <person name="Powell A.J."/>
            <person name="Barry K."/>
            <person name="Miller A.N."/>
            <person name="Grigoriev I.V."/>
            <person name="Debuchy R."/>
            <person name="Gladieux P."/>
            <person name="Thoren M.H."/>
            <person name="Johannesson H."/>
        </authorList>
    </citation>
    <scope>NUCLEOTIDE SEQUENCE</scope>
    <source>
        <strain evidence="3">CBS 560.94</strain>
    </source>
</reference>
<feature type="region of interest" description="Disordered" evidence="1">
    <location>
        <begin position="320"/>
        <end position="601"/>
    </location>
</feature>
<feature type="compositionally biased region" description="Basic residues" evidence="1">
    <location>
        <begin position="355"/>
        <end position="365"/>
    </location>
</feature>
<dbReference type="EMBL" id="JAUEPP010000002">
    <property type="protein sequence ID" value="KAK3351844.1"/>
    <property type="molecule type" value="Genomic_DNA"/>
</dbReference>
<name>A0AAE0JLI6_9PEZI</name>
<dbReference type="GeneID" id="87867567"/>
<feature type="transmembrane region" description="Helical" evidence="2">
    <location>
        <begin position="151"/>
        <end position="171"/>
    </location>
</feature>
<feature type="compositionally biased region" description="Pro residues" evidence="1">
    <location>
        <begin position="590"/>
        <end position="601"/>
    </location>
</feature>
<keyword evidence="2" id="KW-1133">Transmembrane helix</keyword>
<feature type="transmembrane region" description="Helical" evidence="2">
    <location>
        <begin position="208"/>
        <end position="230"/>
    </location>
</feature>
<dbReference type="RefSeq" id="XP_062685139.1">
    <property type="nucleotide sequence ID" value="XM_062830413.1"/>
</dbReference>
<feature type="transmembrane region" description="Helical" evidence="2">
    <location>
        <begin position="298"/>
        <end position="318"/>
    </location>
</feature>
<accession>A0AAE0JLI6</accession>
<dbReference type="GO" id="GO:0045010">
    <property type="term" value="P:actin nucleation"/>
    <property type="evidence" value="ECO:0007669"/>
    <property type="project" value="InterPro"/>
</dbReference>
<feature type="transmembrane region" description="Helical" evidence="2">
    <location>
        <begin position="85"/>
        <end position="108"/>
    </location>
</feature>
<feature type="compositionally biased region" description="Low complexity" evidence="1">
    <location>
        <begin position="440"/>
        <end position="449"/>
    </location>
</feature>
<protein>
    <submittedName>
        <fullName evidence="3">Uncharacterized protein</fullName>
    </submittedName>
</protein>
<evidence type="ECO:0000256" key="2">
    <source>
        <dbReference type="SAM" id="Phobius"/>
    </source>
</evidence>
<feature type="compositionally biased region" description="Basic and acidic residues" evidence="1">
    <location>
        <begin position="450"/>
        <end position="479"/>
    </location>
</feature>
<gene>
    <name evidence="3" type="ORF">B0H65DRAFT_569332</name>
</gene>
<comment type="caution">
    <text evidence="3">The sequence shown here is derived from an EMBL/GenBank/DDBJ whole genome shotgun (WGS) entry which is preliminary data.</text>
</comment>
<dbReference type="GO" id="GO:0051015">
    <property type="term" value="F:actin filament binding"/>
    <property type="evidence" value="ECO:0007669"/>
    <property type="project" value="InterPro"/>
</dbReference>
<feature type="region of interest" description="Disordered" evidence="1">
    <location>
        <begin position="115"/>
        <end position="145"/>
    </location>
</feature>
<dbReference type="PANTHER" id="PTHR23213:SF269">
    <property type="entry name" value="FORMIN-LIKE PROTEIN 5"/>
    <property type="match status" value="1"/>
</dbReference>
<feature type="compositionally biased region" description="Basic residues" evidence="1">
    <location>
        <begin position="325"/>
        <end position="336"/>
    </location>
</feature>
<evidence type="ECO:0000256" key="1">
    <source>
        <dbReference type="SAM" id="MobiDB-lite"/>
    </source>
</evidence>
<feature type="transmembrane region" description="Helical" evidence="2">
    <location>
        <begin position="54"/>
        <end position="73"/>
    </location>
</feature>
<evidence type="ECO:0000313" key="3">
    <source>
        <dbReference type="EMBL" id="KAK3351844.1"/>
    </source>
</evidence>
<dbReference type="Proteomes" id="UP001278500">
    <property type="component" value="Unassembled WGS sequence"/>
</dbReference>
<organism evidence="3 4">
    <name type="scientific">Neurospora tetraspora</name>
    <dbReference type="NCBI Taxonomy" id="94610"/>
    <lineage>
        <taxon>Eukaryota</taxon>
        <taxon>Fungi</taxon>
        <taxon>Dikarya</taxon>
        <taxon>Ascomycota</taxon>
        <taxon>Pezizomycotina</taxon>
        <taxon>Sordariomycetes</taxon>
        <taxon>Sordariomycetidae</taxon>
        <taxon>Sordariales</taxon>
        <taxon>Sordariaceae</taxon>
        <taxon>Neurospora</taxon>
    </lineage>
</organism>
<feature type="compositionally biased region" description="Gly residues" evidence="1">
    <location>
        <begin position="542"/>
        <end position="556"/>
    </location>
</feature>
<feature type="compositionally biased region" description="Low complexity" evidence="1">
    <location>
        <begin position="366"/>
        <end position="376"/>
    </location>
</feature>